<gene>
    <name evidence="7" type="primary">lptG</name>
    <name evidence="7" type="ORF">Q2T52_06270</name>
</gene>
<name>A0ABT8STE6_9HYPH</name>
<evidence type="ECO:0000256" key="1">
    <source>
        <dbReference type="ARBA" id="ARBA00004651"/>
    </source>
</evidence>
<keyword evidence="3 6" id="KW-0812">Transmembrane</keyword>
<comment type="subcellular location">
    <subcellularLocation>
        <location evidence="1">Cell membrane</location>
        <topology evidence="1">Multi-pass membrane protein</topology>
    </subcellularLocation>
</comment>
<reference evidence="7" key="1">
    <citation type="journal article" date="2015" name="Int. J. Syst. Evol. Microbiol.">
        <title>Rhizobium oryzicola sp. nov., potential plant-growth-promoting endophytic bacteria isolated from rice roots.</title>
        <authorList>
            <person name="Zhang X.X."/>
            <person name="Gao J.S."/>
            <person name="Cao Y.H."/>
            <person name="Sheirdil R.A."/>
            <person name="Wang X.C."/>
            <person name="Zhang L."/>
        </authorList>
    </citation>
    <scope>NUCLEOTIDE SEQUENCE</scope>
    <source>
        <strain evidence="7">05753</strain>
    </source>
</reference>
<feature type="transmembrane region" description="Helical" evidence="6">
    <location>
        <begin position="335"/>
        <end position="357"/>
    </location>
</feature>
<feature type="transmembrane region" description="Helical" evidence="6">
    <location>
        <begin position="68"/>
        <end position="85"/>
    </location>
</feature>
<evidence type="ECO:0000256" key="3">
    <source>
        <dbReference type="ARBA" id="ARBA00022692"/>
    </source>
</evidence>
<keyword evidence="2" id="KW-1003">Cell membrane</keyword>
<feature type="transmembrane region" description="Helical" evidence="6">
    <location>
        <begin position="278"/>
        <end position="297"/>
    </location>
</feature>
<organism evidence="7 8">
    <name type="scientific">Rhizobium oryzicola</name>
    <dbReference type="NCBI Taxonomy" id="1232668"/>
    <lineage>
        <taxon>Bacteria</taxon>
        <taxon>Pseudomonadati</taxon>
        <taxon>Pseudomonadota</taxon>
        <taxon>Alphaproteobacteria</taxon>
        <taxon>Hyphomicrobiales</taxon>
        <taxon>Rhizobiaceae</taxon>
        <taxon>Rhizobium/Agrobacterium group</taxon>
        <taxon>Rhizobium</taxon>
    </lineage>
</organism>
<dbReference type="NCBIfam" id="TIGR04408">
    <property type="entry name" value="LptG_lptG"/>
    <property type="match status" value="1"/>
</dbReference>
<dbReference type="PANTHER" id="PTHR33529:SF2">
    <property type="entry name" value="LIPOPOLYSACCHARIDE EXPORT SYSTEM PERMEASE PROTEIN LPTG"/>
    <property type="match status" value="1"/>
</dbReference>
<dbReference type="InterPro" id="IPR005495">
    <property type="entry name" value="LptG/LptF_permease"/>
</dbReference>
<keyword evidence="8" id="KW-1185">Reference proteome</keyword>
<evidence type="ECO:0000256" key="5">
    <source>
        <dbReference type="ARBA" id="ARBA00023136"/>
    </source>
</evidence>
<dbReference type="Proteomes" id="UP001169006">
    <property type="component" value="Unassembled WGS sequence"/>
</dbReference>
<reference evidence="7" key="2">
    <citation type="submission" date="2023-07" db="EMBL/GenBank/DDBJ databases">
        <authorList>
            <person name="Sun H."/>
        </authorList>
    </citation>
    <scope>NUCLEOTIDE SEQUENCE</scope>
    <source>
        <strain evidence="7">05753</strain>
    </source>
</reference>
<evidence type="ECO:0000256" key="6">
    <source>
        <dbReference type="SAM" id="Phobius"/>
    </source>
</evidence>
<evidence type="ECO:0000313" key="8">
    <source>
        <dbReference type="Proteomes" id="UP001169006"/>
    </source>
</evidence>
<protein>
    <submittedName>
        <fullName evidence="7">LPS export ABC transporter permease LptG</fullName>
    </submittedName>
</protein>
<dbReference type="InterPro" id="IPR030923">
    <property type="entry name" value="LptG"/>
</dbReference>
<proteinExistence type="predicted"/>
<keyword evidence="5 6" id="KW-0472">Membrane</keyword>
<accession>A0ABT8STE6</accession>
<feature type="transmembrane region" description="Helical" evidence="6">
    <location>
        <begin position="14"/>
        <end position="32"/>
    </location>
</feature>
<evidence type="ECO:0000256" key="4">
    <source>
        <dbReference type="ARBA" id="ARBA00022989"/>
    </source>
</evidence>
<dbReference type="RefSeq" id="WP_302075790.1">
    <property type="nucleotide sequence ID" value="NZ_JAUKWQ010000001.1"/>
</dbReference>
<comment type="caution">
    <text evidence="7">The sequence shown here is derived from an EMBL/GenBank/DDBJ whole genome shotgun (WGS) entry which is preliminary data.</text>
</comment>
<dbReference type="PANTHER" id="PTHR33529">
    <property type="entry name" value="SLR0882 PROTEIN-RELATED"/>
    <property type="match status" value="1"/>
</dbReference>
<keyword evidence="4 6" id="KW-1133">Transmembrane helix</keyword>
<dbReference type="Pfam" id="PF03739">
    <property type="entry name" value="LptF_LptG"/>
    <property type="match status" value="1"/>
</dbReference>
<dbReference type="EMBL" id="JAUKWQ010000001">
    <property type="protein sequence ID" value="MDO1581700.1"/>
    <property type="molecule type" value="Genomic_DNA"/>
</dbReference>
<evidence type="ECO:0000313" key="7">
    <source>
        <dbReference type="EMBL" id="MDO1581700.1"/>
    </source>
</evidence>
<evidence type="ECO:0000256" key="2">
    <source>
        <dbReference type="ARBA" id="ARBA00022475"/>
    </source>
</evidence>
<sequence>MIARTLSLYFFRRYIITAIWFFLGVCGIIFLADFSETSRRMGVMVGYTVPGGLLMTALRLPLIFQQTIPTLTLFIGMTTLIALNRRSELVVTRAAGLSVWQFIAPFVFGAFCVGLFAVLVVNPLAAWGQRMASGMETEWRAASNAQKKSNFVPWIRQISGKDDTIIGAKSYQDGGTMLFDAVVVHFDQKGRIILRQDAATAKLEDGYWQLNTVLETRADTPPQRVASAQVRTNLKPAFLRESLSQPESVAFFDILRKIEAARSFGISTKALETQFHSLLSLPLLMVAMTLIAATVSLKFSRIAQSRSVILGGIVCGFVLYVVTVLVKAFGSSGVVPPFVAVWIPVVVAMALGATILLHQEDG</sequence>
<feature type="transmembrane region" description="Helical" evidence="6">
    <location>
        <begin position="309"/>
        <end position="329"/>
    </location>
</feature>
<feature type="transmembrane region" description="Helical" evidence="6">
    <location>
        <begin position="97"/>
        <end position="121"/>
    </location>
</feature>